<proteinExistence type="predicted"/>
<keyword evidence="2" id="KW-1185">Reference proteome</keyword>
<reference evidence="1 2" key="1">
    <citation type="submission" date="2021-01" db="EMBL/GenBank/DDBJ databases">
        <title>Identification of strong promoters based on the transcriptome of Brevibacillus choshinensis.</title>
        <authorList>
            <person name="Yao D."/>
            <person name="Zhang K."/>
            <person name="Wu J."/>
        </authorList>
    </citation>
    <scope>NUCLEOTIDE SEQUENCE [LARGE SCALE GENOMIC DNA]</scope>
    <source>
        <strain evidence="1 2">HPD31-SP3</strain>
    </source>
</reference>
<dbReference type="RefSeq" id="WP_203353023.1">
    <property type="nucleotide sequence ID" value="NZ_CP069127.1"/>
</dbReference>
<evidence type="ECO:0000313" key="1">
    <source>
        <dbReference type="EMBL" id="QRG65954.1"/>
    </source>
</evidence>
<name>A0ABX7FJZ0_BRECH</name>
<dbReference type="EMBL" id="CP069127">
    <property type="protein sequence ID" value="QRG65954.1"/>
    <property type="molecule type" value="Genomic_DNA"/>
</dbReference>
<protein>
    <submittedName>
        <fullName evidence="1">Uncharacterized protein</fullName>
    </submittedName>
</protein>
<organism evidence="1 2">
    <name type="scientific">Brevibacillus choshinensis</name>
    <dbReference type="NCBI Taxonomy" id="54911"/>
    <lineage>
        <taxon>Bacteria</taxon>
        <taxon>Bacillati</taxon>
        <taxon>Bacillota</taxon>
        <taxon>Bacilli</taxon>
        <taxon>Bacillales</taxon>
        <taxon>Paenibacillaceae</taxon>
        <taxon>Brevibacillus</taxon>
    </lineage>
</organism>
<accession>A0ABX7FJZ0</accession>
<evidence type="ECO:0000313" key="2">
    <source>
        <dbReference type="Proteomes" id="UP000596248"/>
    </source>
</evidence>
<sequence length="202" mass="23561">MKILGYSTAFEGYLEVDKELDDDSFELLKGLARTRRIKRDPQILEQLGYGTAESLGIDGELYVEPAGKTNDYCPSIINQNEPPGRQPGIFLQWIPTEDRKRIIWDRGIKFYNADEWIMYLIDNILSPRGYIVNGIVNAQGEDEEDKWRIEVKENTVDIIEGFSELQPVPNFDKWLEDHYAKLQYAIISHCLSKYIKKRRIKK</sequence>
<gene>
    <name evidence="1" type="ORF">JNE38_20565</name>
</gene>
<dbReference type="Proteomes" id="UP000596248">
    <property type="component" value="Chromosome"/>
</dbReference>